<dbReference type="InterPro" id="IPR007936">
    <property type="entry name" value="VapE-like_dom"/>
</dbReference>
<dbReference type="InterPro" id="IPR027417">
    <property type="entry name" value="P-loop_NTPase"/>
</dbReference>
<dbReference type="AlphaFoldDB" id="A0AA42X0A8"/>
<evidence type="ECO:0000313" key="2">
    <source>
        <dbReference type="EMBL" id="MDH2135125.1"/>
    </source>
</evidence>
<proteinExistence type="predicted"/>
<sequence length="268" mass="30421">MNGAKVGWHLMPILVGPQGEGKSYFIDQLISPLRELTRQTDFKALTDDRNIELWSSSILFLDEMSYASRSDVEAVKHVITADTLDRRPMRTNGAQQVRQCATLIGASNKEVEENIRDETGARRFFGLRFKRPPEGYLQKLDWSAAWQSVKHTDADPLEEYRSEVAQIQAASRYRSPVEDWIDNLGEYSAGTIQAGEKLRIKDLYDDYLSHRRAVTGDRDPVSKTMDQFSIELGRLLRNAGEDAKLTKEKDRKGAVYVLRGPSALRAVK</sequence>
<feature type="domain" description="Virulence-associated protein E-like" evidence="1">
    <location>
        <begin position="9"/>
        <end position="129"/>
    </location>
</feature>
<evidence type="ECO:0000259" key="1">
    <source>
        <dbReference type="Pfam" id="PF05272"/>
    </source>
</evidence>
<accession>A0AA42X0A8</accession>
<evidence type="ECO:0000313" key="3">
    <source>
        <dbReference type="Proteomes" id="UP001162318"/>
    </source>
</evidence>
<comment type="caution">
    <text evidence="2">The sequence shown here is derived from an EMBL/GenBank/DDBJ whole genome shotgun (WGS) entry which is preliminary data.</text>
</comment>
<protein>
    <submittedName>
        <fullName evidence="2">Virulence-associated E family protein</fullName>
    </submittedName>
</protein>
<dbReference type="Proteomes" id="UP001162318">
    <property type="component" value="Unassembled WGS sequence"/>
</dbReference>
<dbReference type="SUPFAM" id="SSF52540">
    <property type="entry name" value="P-loop containing nucleoside triphosphate hydrolases"/>
    <property type="match status" value="1"/>
</dbReference>
<dbReference type="RefSeq" id="WP_279731354.1">
    <property type="nucleotide sequence ID" value="NZ_JAOCKX010000088.1"/>
</dbReference>
<gene>
    <name evidence="2" type="ORF">N5J77_28770</name>
</gene>
<reference evidence="2" key="1">
    <citation type="submission" date="2022-09" db="EMBL/GenBank/DDBJ databases">
        <title>Intensive care unit water sources are persistently colonized with multi-drug resistant bacteria and are the site of extensive horizontal gene transfer of antibiotic resistance genes.</title>
        <authorList>
            <person name="Diorio-Toth L."/>
        </authorList>
    </citation>
    <scope>NUCLEOTIDE SEQUENCE</scope>
    <source>
        <strain evidence="2">GD03659</strain>
    </source>
</reference>
<name>A0AA42X0A8_SPHYA</name>
<dbReference type="EMBL" id="JAOCKX010000088">
    <property type="protein sequence ID" value="MDH2135125.1"/>
    <property type="molecule type" value="Genomic_DNA"/>
</dbReference>
<dbReference type="Pfam" id="PF05272">
    <property type="entry name" value="VapE-like_dom"/>
    <property type="match status" value="1"/>
</dbReference>
<organism evidence="2 3">
    <name type="scientific">Sphingobium yanoikuyae</name>
    <name type="common">Sphingomonas yanoikuyae</name>
    <dbReference type="NCBI Taxonomy" id="13690"/>
    <lineage>
        <taxon>Bacteria</taxon>
        <taxon>Pseudomonadati</taxon>
        <taxon>Pseudomonadota</taxon>
        <taxon>Alphaproteobacteria</taxon>
        <taxon>Sphingomonadales</taxon>
        <taxon>Sphingomonadaceae</taxon>
        <taxon>Sphingobium</taxon>
    </lineage>
</organism>